<evidence type="ECO:0000259" key="1">
    <source>
        <dbReference type="PROSITE" id="PS51918"/>
    </source>
</evidence>
<dbReference type="PROSITE" id="PS51918">
    <property type="entry name" value="RADICAL_SAM"/>
    <property type="match status" value="1"/>
</dbReference>
<dbReference type="InterPro" id="IPR006638">
    <property type="entry name" value="Elp3/MiaA/NifB-like_rSAM"/>
</dbReference>
<dbReference type="SFLD" id="SFLDS00029">
    <property type="entry name" value="Radical_SAM"/>
    <property type="match status" value="1"/>
</dbReference>
<dbReference type="GO" id="GO:0051989">
    <property type="term" value="F:coproporphyrinogen dehydrogenase activity"/>
    <property type="evidence" value="ECO:0007669"/>
    <property type="project" value="UniProtKB-EC"/>
</dbReference>
<accession>A0A9D2AR21</accession>
<dbReference type="EMBL" id="DXFD01000083">
    <property type="protein sequence ID" value="HIX47152.1"/>
    <property type="molecule type" value="Genomic_DNA"/>
</dbReference>
<dbReference type="GO" id="GO:0006779">
    <property type="term" value="P:porphyrin-containing compound biosynthetic process"/>
    <property type="evidence" value="ECO:0007669"/>
    <property type="project" value="TreeGrafter"/>
</dbReference>
<sequence>MLTTNTEFLYPELMDVLRLFGEELPDIRHTFRAEGDRFLDEVETGGRTDFYEERMPYAGELEFRRYAKRFSKIALYRTLCKETGRAMPWGALTGIRPTKLAYAEAAAGRDFRALFEKCGVSPANIALIADVLRAQEGIYAREEGAADLYIGIPFCPSKCEYCSFITADIGRTGKYVDAYLDALEREIAACRGLFGKLNSVYIGGGTPLVLEPAQLRRVLDAAAPFAAGVEYTVEAGRPDVFTEEKLDLLRDYGVTRICVNPQTFCDDTLVRIGRRHTAADVYRAYEMARRYPFAVNLDLIAGLTGESVGDFCASVDAAIALAPDNITVHTLCLKKGARLKEEESRLCGAGLPEMIAYSRAALYAAGYEPYYLYRQKYMAGNCENTGWTRPGKACVYNVDVMEEITDNIACGANAVGKKLFPAQARIERFGSPKDIPTYIGKIDPIIERKRALYCGEKD</sequence>
<protein>
    <submittedName>
        <fullName evidence="2">Coproporphyrinogen dehydrogenase HemZ</fullName>
        <ecNumber evidence="2">1.3.98.3</ecNumber>
    </submittedName>
</protein>
<dbReference type="GO" id="GO:0005737">
    <property type="term" value="C:cytoplasm"/>
    <property type="evidence" value="ECO:0007669"/>
    <property type="project" value="TreeGrafter"/>
</dbReference>
<dbReference type="NCBIfam" id="TIGR03994">
    <property type="entry name" value="rSAM_HemZ"/>
    <property type="match status" value="1"/>
</dbReference>
<dbReference type="SFLD" id="SFLDG01065">
    <property type="entry name" value="anaerobic_coproporphyrinogen-I"/>
    <property type="match status" value="1"/>
</dbReference>
<dbReference type="EC" id="1.3.98.3" evidence="2"/>
<dbReference type="InterPro" id="IPR058240">
    <property type="entry name" value="rSAM_sf"/>
</dbReference>
<dbReference type="SUPFAM" id="SSF102114">
    <property type="entry name" value="Radical SAM enzymes"/>
    <property type="match status" value="1"/>
</dbReference>
<dbReference type="SMART" id="SM00729">
    <property type="entry name" value="Elp3"/>
    <property type="match status" value="1"/>
</dbReference>
<dbReference type="SFLD" id="SFLDF00310">
    <property type="entry name" value="oxygen-independent_coproporphy"/>
    <property type="match status" value="1"/>
</dbReference>
<organism evidence="2 3">
    <name type="scientific">Candidatus Borkfalkia faecigallinarum</name>
    <dbReference type="NCBI Taxonomy" id="2838509"/>
    <lineage>
        <taxon>Bacteria</taxon>
        <taxon>Bacillati</taxon>
        <taxon>Bacillota</taxon>
        <taxon>Clostridia</taxon>
        <taxon>Christensenellales</taxon>
        <taxon>Christensenellaceae</taxon>
        <taxon>Candidatus Borkfalkia</taxon>
    </lineage>
</organism>
<dbReference type="CDD" id="cd01335">
    <property type="entry name" value="Radical_SAM"/>
    <property type="match status" value="1"/>
</dbReference>
<dbReference type="AlphaFoldDB" id="A0A9D2AR21"/>
<dbReference type="GO" id="GO:0051539">
    <property type="term" value="F:4 iron, 4 sulfur cluster binding"/>
    <property type="evidence" value="ECO:0007669"/>
    <property type="project" value="TreeGrafter"/>
</dbReference>
<proteinExistence type="predicted"/>
<feature type="domain" description="Radical SAM core" evidence="1">
    <location>
        <begin position="140"/>
        <end position="368"/>
    </location>
</feature>
<dbReference type="Proteomes" id="UP000824249">
    <property type="component" value="Unassembled WGS sequence"/>
</dbReference>
<comment type="caution">
    <text evidence="2">The sequence shown here is derived from an EMBL/GenBank/DDBJ whole genome shotgun (WGS) entry which is preliminary data.</text>
</comment>
<dbReference type="InterPro" id="IPR034505">
    <property type="entry name" value="Coproporphyrinogen-III_oxidase"/>
</dbReference>
<dbReference type="InterPro" id="IPR007197">
    <property type="entry name" value="rSAM"/>
</dbReference>
<dbReference type="PANTHER" id="PTHR13932:SF1">
    <property type="entry name" value="OXYGEN-INDEPENDENT COPROPORPHYRINOGEN-III OXIDASE-LIKE PROTEIN HEMZ"/>
    <property type="match status" value="1"/>
</dbReference>
<dbReference type="InterPro" id="IPR023404">
    <property type="entry name" value="rSAM_horseshoe"/>
</dbReference>
<gene>
    <name evidence="2" type="primary">hemZ</name>
    <name evidence="2" type="ORF">H9737_05650</name>
</gene>
<name>A0A9D2AR21_9FIRM</name>
<dbReference type="PANTHER" id="PTHR13932">
    <property type="entry name" value="COPROPORPHYRINIGEN III OXIDASE"/>
    <property type="match status" value="1"/>
</dbReference>
<dbReference type="InterPro" id="IPR023995">
    <property type="entry name" value="HemZ"/>
</dbReference>
<evidence type="ECO:0000313" key="3">
    <source>
        <dbReference type="Proteomes" id="UP000824249"/>
    </source>
</evidence>
<dbReference type="Pfam" id="PF04055">
    <property type="entry name" value="Radical_SAM"/>
    <property type="match status" value="1"/>
</dbReference>
<keyword evidence="2" id="KW-0560">Oxidoreductase</keyword>
<reference evidence="2" key="2">
    <citation type="submission" date="2021-04" db="EMBL/GenBank/DDBJ databases">
        <authorList>
            <person name="Gilroy R."/>
        </authorList>
    </citation>
    <scope>NUCLEOTIDE SEQUENCE</scope>
    <source>
        <strain evidence="2">26628</strain>
    </source>
</reference>
<reference evidence="2" key="1">
    <citation type="journal article" date="2021" name="PeerJ">
        <title>Extensive microbial diversity within the chicken gut microbiome revealed by metagenomics and culture.</title>
        <authorList>
            <person name="Gilroy R."/>
            <person name="Ravi A."/>
            <person name="Getino M."/>
            <person name="Pursley I."/>
            <person name="Horton D.L."/>
            <person name="Alikhan N.F."/>
            <person name="Baker D."/>
            <person name="Gharbi K."/>
            <person name="Hall N."/>
            <person name="Watson M."/>
            <person name="Adriaenssens E.M."/>
            <person name="Foster-Nyarko E."/>
            <person name="Jarju S."/>
            <person name="Secka A."/>
            <person name="Antonio M."/>
            <person name="Oren A."/>
            <person name="Chaudhuri R.R."/>
            <person name="La Ragione R."/>
            <person name="Hildebrand F."/>
            <person name="Pallen M.J."/>
        </authorList>
    </citation>
    <scope>NUCLEOTIDE SEQUENCE</scope>
    <source>
        <strain evidence="2">26628</strain>
    </source>
</reference>
<dbReference type="Gene3D" id="3.80.30.20">
    <property type="entry name" value="tm_1862 like domain"/>
    <property type="match status" value="1"/>
</dbReference>
<evidence type="ECO:0000313" key="2">
    <source>
        <dbReference type="EMBL" id="HIX47152.1"/>
    </source>
</evidence>
<dbReference type="SFLD" id="SFLDG01082">
    <property type="entry name" value="B12-binding_domain_containing"/>
    <property type="match status" value="1"/>
</dbReference>